<dbReference type="EMBL" id="JAEAOA010000663">
    <property type="protein sequence ID" value="KAK3585797.1"/>
    <property type="molecule type" value="Genomic_DNA"/>
</dbReference>
<keyword evidence="2" id="KW-1185">Reference proteome</keyword>
<comment type="caution">
    <text evidence="1">The sequence shown here is derived from an EMBL/GenBank/DDBJ whole genome shotgun (WGS) entry which is preliminary data.</text>
</comment>
<evidence type="ECO:0000313" key="1">
    <source>
        <dbReference type="EMBL" id="KAK3585797.1"/>
    </source>
</evidence>
<dbReference type="Proteomes" id="UP001195483">
    <property type="component" value="Unassembled WGS sequence"/>
</dbReference>
<reference evidence="1" key="1">
    <citation type="journal article" date="2021" name="Genome Biol. Evol.">
        <title>A High-Quality Reference Genome for a Parasitic Bivalve with Doubly Uniparental Inheritance (Bivalvia: Unionida).</title>
        <authorList>
            <person name="Smith C.H."/>
        </authorList>
    </citation>
    <scope>NUCLEOTIDE SEQUENCE</scope>
    <source>
        <strain evidence="1">CHS0354</strain>
    </source>
</reference>
<evidence type="ECO:0000313" key="2">
    <source>
        <dbReference type="Proteomes" id="UP001195483"/>
    </source>
</evidence>
<feature type="non-terminal residue" evidence="1">
    <location>
        <position position="63"/>
    </location>
</feature>
<accession>A0AAE0VQT0</accession>
<protein>
    <submittedName>
        <fullName evidence="1">Uncharacterized protein</fullName>
    </submittedName>
</protein>
<sequence length="63" mass="7409">MALPLLPAADLQPVFDVLESRANYIELRQLVRYMQNNWLVNLAWHPSNWNVFQQRIGTNNDVD</sequence>
<name>A0AAE0VQT0_9BIVA</name>
<organism evidence="1 2">
    <name type="scientific">Potamilus streckersoni</name>
    <dbReference type="NCBI Taxonomy" id="2493646"/>
    <lineage>
        <taxon>Eukaryota</taxon>
        <taxon>Metazoa</taxon>
        <taxon>Spiralia</taxon>
        <taxon>Lophotrochozoa</taxon>
        <taxon>Mollusca</taxon>
        <taxon>Bivalvia</taxon>
        <taxon>Autobranchia</taxon>
        <taxon>Heteroconchia</taxon>
        <taxon>Palaeoheterodonta</taxon>
        <taxon>Unionida</taxon>
        <taxon>Unionoidea</taxon>
        <taxon>Unionidae</taxon>
        <taxon>Ambleminae</taxon>
        <taxon>Lampsilini</taxon>
        <taxon>Potamilus</taxon>
    </lineage>
</organism>
<reference evidence="1" key="3">
    <citation type="submission" date="2023-05" db="EMBL/GenBank/DDBJ databases">
        <authorList>
            <person name="Smith C.H."/>
        </authorList>
    </citation>
    <scope>NUCLEOTIDE SEQUENCE</scope>
    <source>
        <strain evidence="1">CHS0354</strain>
        <tissue evidence="1">Mantle</tissue>
    </source>
</reference>
<gene>
    <name evidence="1" type="ORF">CHS0354_010578</name>
</gene>
<proteinExistence type="predicted"/>
<reference evidence="1" key="2">
    <citation type="journal article" date="2021" name="Genome Biol. Evol.">
        <title>Developing a high-quality reference genome for a parasitic bivalve with doubly uniparental inheritance (Bivalvia: Unionida).</title>
        <authorList>
            <person name="Smith C.H."/>
        </authorList>
    </citation>
    <scope>NUCLEOTIDE SEQUENCE</scope>
    <source>
        <strain evidence="1">CHS0354</strain>
        <tissue evidence="1">Mantle</tissue>
    </source>
</reference>
<dbReference type="AlphaFoldDB" id="A0AAE0VQT0"/>